<feature type="region of interest" description="Disordered" evidence="1">
    <location>
        <begin position="1"/>
        <end position="64"/>
    </location>
</feature>
<feature type="region of interest" description="Disordered" evidence="1">
    <location>
        <begin position="96"/>
        <end position="270"/>
    </location>
</feature>
<dbReference type="EMBL" id="MEKH01000006">
    <property type="protein sequence ID" value="ODO06709.1"/>
    <property type="molecule type" value="Genomic_DNA"/>
</dbReference>
<accession>A0A1E3K0W3</accession>
<gene>
    <name evidence="2" type="ORF">I350_04067</name>
</gene>
<evidence type="ECO:0000256" key="1">
    <source>
        <dbReference type="SAM" id="MobiDB-lite"/>
    </source>
</evidence>
<feature type="compositionally biased region" description="Basic and acidic residues" evidence="1">
    <location>
        <begin position="224"/>
        <end position="234"/>
    </location>
</feature>
<reference evidence="2 3" key="1">
    <citation type="submission" date="2016-06" db="EMBL/GenBank/DDBJ databases">
        <title>Evolution of pathogenesis and genome organization in the Tremellales.</title>
        <authorList>
            <person name="Cuomo C."/>
            <person name="Litvintseva A."/>
            <person name="Heitman J."/>
            <person name="Chen Y."/>
            <person name="Sun S."/>
            <person name="Springer D."/>
            <person name="Dromer F."/>
            <person name="Young S."/>
            <person name="Zeng Q."/>
            <person name="Chapman S."/>
            <person name="Gujja S."/>
            <person name="Saif S."/>
            <person name="Birren B."/>
        </authorList>
    </citation>
    <scope>NUCLEOTIDE SEQUENCE [LARGE SCALE GENOMIC DNA]</scope>
    <source>
        <strain evidence="2 3">CBS 6273</strain>
    </source>
</reference>
<dbReference type="AlphaFoldDB" id="A0A1E3K0W3"/>
<comment type="caution">
    <text evidence="2">The sequence shown here is derived from an EMBL/GenBank/DDBJ whole genome shotgun (WGS) entry which is preliminary data.</text>
</comment>
<organism evidence="2 3">
    <name type="scientific">Cryptococcus amylolentus CBS 6273</name>
    <dbReference type="NCBI Taxonomy" id="1296118"/>
    <lineage>
        <taxon>Eukaryota</taxon>
        <taxon>Fungi</taxon>
        <taxon>Dikarya</taxon>
        <taxon>Basidiomycota</taxon>
        <taxon>Agaricomycotina</taxon>
        <taxon>Tremellomycetes</taxon>
        <taxon>Tremellales</taxon>
        <taxon>Cryptococcaceae</taxon>
        <taxon>Cryptococcus</taxon>
    </lineage>
</organism>
<evidence type="ECO:0000313" key="2">
    <source>
        <dbReference type="EMBL" id="ODO06709.1"/>
    </source>
</evidence>
<dbReference type="OrthoDB" id="2593121at2759"/>
<feature type="compositionally biased region" description="Low complexity" evidence="1">
    <location>
        <begin position="173"/>
        <end position="182"/>
    </location>
</feature>
<sequence length="337" mass="36251">MSANSPMLPPQQVKRPRQYNNPHSATNTPGPGVPLAGNGAAGGPLGPRTKRRKPEPIAAEVNREKEIEGDIKTKIDFHDLPVETLYKYLELHDLIPSWNPSPWSEEPCMPPNLLYSMPPPPPSARPTATAFLGASQSQQGLGPSPPPEETAAAPIANADEDVKPPPPAADTAVPEQQQQPNGGENGVHVESQQQAEGGEKNGIQENGNEASREEAQPDMSEPIVTDRPEEERGSRSPSPLPVEAPTTRSKTLPTRKPLTPPPPSPPQFTRGVVTLSDVLAARHELAEKANAHWAKGLGGGQNKESETIVQFLYKMKVGPGRLLRVYNPTTSAQPPWL</sequence>
<feature type="compositionally biased region" description="Low complexity" evidence="1">
    <location>
        <begin position="96"/>
        <end position="116"/>
    </location>
</feature>
<feature type="compositionally biased region" description="Low complexity" evidence="1">
    <location>
        <begin position="29"/>
        <end position="38"/>
    </location>
</feature>
<feature type="compositionally biased region" description="Polar residues" evidence="1">
    <location>
        <begin position="18"/>
        <end position="28"/>
    </location>
</feature>
<dbReference type="Proteomes" id="UP000095149">
    <property type="component" value="Unassembled WGS sequence"/>
</dbReference>
<feature type="compositionally biased region" description="Low complexity" evidence="1">
    <location>
        <begin position="125"/>
        <end position="142"/>
    </location>
</feature>
<name>A0A1E3K0W3_9TREE</name>
<proteinExistence type="predicted"/>
<protein>
    <submittedName>
        <fullName evidence="2">Uncharacterized protein</fullName>
    </submittedName>
</protein>
<evidence type="ECO:0000313" key="3">
    <source>
        <dbReference type="Proteomes" id="UP000095149"/>
    </source>
</evidence>